<organism evidence="1 2">
    <name type="scientific">Didymella rabiei</name>
    <name type="common">Chickpea ascochyta blight fungus</name>
    <name type="synonym">Mycosphaerella rabiei</name>
    <dbReference type="NCBI Taxonomy" id="5454"/>
    <lineage>
        <taxon>Eukaryota</taxon>
        <taxon>Fungi</taxon>
        <taxon>Dikarya</taxon>
        <taxon>Ascomycota</taxon>
        <taxon>Pezizomycotina</taxon>
        <taxon>Dothideomycetes</taxon>
        <taxon>Pleosporomycetidae</taxon>
        <taxon>Pleosporales</taxon>
        <taxon>Pleosporineae</taxon>
        <taxon>Didymellaceae</taxon>
        <taxon>Ascochyta</taxon>
    </lineage>
</organism>
<dbReference type="Gene3D" id="2.60.40.1180">
    <property type="entry name" value="Golgi alpha-mannosidase II"/>
    <property type="match status" value="1"/>
</dbReference>
<reference evidence="1 2" key="1">
    <citation type="journal article" date="2016" name="Sci. Rep.">
        <title>Draft genome sequencing and secretome analysis of fungal phytopathogen Ascochyta rabiei provides insight into the necrotrophic effector repertoire.</title>
        <authorList>
            <person name="Verma S."/>
            <person name="Gazara R.K."/>
            <person name="Nizam S."/>
            <person name="Parween S."/>
            <person name="Chattopadhyay D."/>
            <person name="Verma P.K."/>
        </authorList>
    </citation>
    <scope>NUCLEOTIDE SEQUENCE [LARGE SCALE GENOMIC DNA]</scope>
    <source>
        <strain evidence="1 2">ArDII</strain>
    </source>
</reference>
<protein>
    <submittedName>
        <fullName evidence="1">Catalytic</fullName>
    </submittedName>
</protein>
<evidence type="ECO:0000313" key="1">
    <source>
        <dbReference type="EMBL" id="KZM27472.1"/>
    </source>
</evidence>
<evidence type="ECO:0000313" key="2">
    <source>
        <dbReference type="Proteomes" id="UP000076837"/>
    </source>
</evidence>
<comment type="caution">
    <text evidence="1">The sequence shown here is derived from an EMBL/GenBank/DDBJ whole genome shotgun (WGS) entry which is preliminary data.</text>
</comment>
<dbReference type="InterPro" id="IPR013780">
    <property type="entry name" value="Glyco_hydro_b"/>
</dbReference>
<dbReference type="SUPFAM" id="SSF51011">
    <property type="entry name" value="Glycosyl hydrolase domain"/>
    <property type="match status" value="1"/>
</dbReference>
<dbReference type="EMBL" id="JYNV01000061">
    <property type="protein sequence ID" value="KZM27472.1"/>
    <property type="molecule type" value="Genomic_DNA"/>
</dbReference>
<gene>
    <name evidence="1" type="ORF">ST47_g1382</name>
</gene>
<proteinExistence type="predicted"/>
<accession>A0A163L3C8</accession>
<name>A0A163L3C8_DIDRA</name>
<dbReference type="AlphaFoldDB" id="A0A163L3C8"/>
<dbReference type="Proteomes" id="UP000076837">
    <property type="component" value="Unassembled WGS sequence"/>
</dbReference>
<dbReference type="STRING" id="5454.A0A163L3C8"/>
<sequence length="127" mass="14306">MQLTTPLTLGNFSFVISYTLKHSSYIEKTRRGDLTNLDSYAMILSWNHATNLEQCAPFLTINVGNQHAGQVWMDVLGFEWSAVTISKNGNGRFLCLRNSIACFVSEVADGREKFPVRFNADFHDLIA</sequence>
<keyword evidence="2" id="KW-1185">Reference proteome</keyword>